<feature type="transmembrane region" description="Helical" evidence="1">
    <location>
        <begin position="528"/>
        <end position="555"/>
    </location>
</feature>
<dbReference type="STRING" id="4096.A0A1U7WH43"/>
<keyword evidence="2" id="KW-1185">Reference proteome</keyword>
<dbReference type="AlphaFoldDB" id="A0A1U7WH43"/>
<evidence type="ECO:0000256" key="1">
    <source>
        <dbReference type="SAM" id="Phobius"/>
    </source>
</evidence>
<keyword evidence="1" id="KW-0472">Membrane</keyword>
<dbReference type="PANTHER" id="PTHR31860:SF6">
    <property type="entry name" value="HEAT-INDUCIBLE TRANSCRIPTION REPRESSOR (DUF639)"/>
    <property type="match status" value="1"/>
</dbReference>
<dbReference type="Proteomes" id="UP000189701">
    <property type="component" value="Unplaced"/>
</dbReference>
<dbReference type="RefSeq" id="XP_009777973.1">
    <property type="nucleotide sequence ID" value="XM_009779671.1"/>
</dbReference>
<evidence type="ECO:0000313" key="3">
    <source>
        <dbReference type="RefSeq" id="XP_009777973.1"/>
    </source>
</evidence>
<dbReference type="KEGG" id="nsy:104227426"/>
<protein>
    <submittedName>
        <fullName evidence="3">Uncharacterized protein LOC104227426</fullName>
    </submittedName>
</protein>
<dbReference type="Pfam" id="PF04842">
    <property type="entry name" value="DUF639"/>
    <property type="match status" value="1"/>
</dbReference>
<dbReference type="PANTHER" id="PTHR31860">
    <property type="entry name" value="HEAT-INDUCIBLE TRANSCRIPTION REPRESSOR (DUF639)-RELATED"/>
    <property type="match status" value="1"/>
</dbReference>
<accession>A0A1U7WH43</accession>
<reference evidence="3" key="2">
    <citation type="submission" date="2025-08" db="UniProtKB">
        <authorList>
            <consortium name="RefSeq"/>
        </authorList>
    </citation>
    <scope>IDENTIFICATION</scope>
    <source>
        <tissue evidence="3">Leaf</tissue>
    </source>
</reference>
<keyword evidence="1" id="KW-0812">Transmembrane</keyword>
<feature type="transmembrane region" description="Helical" evidence="1">
    <location>
        <begin position="621"/>
        <end position="646"/>
    </location>
</feature>
<organism evidence="2 3">
    <name type="scientific">Nicotiana sylvestris</name>
    <name type="common">Wood tobacco</name>
    <name type="synonym">South American tobacco</name>
    <dbReference type="NCBI Taxonomy" id="4096"/>
    <lineage>
        <taxon>Eukaryota</taxon>
        <taxon>Viridiplantae</taxon>
        <taxon>Streptophyta</taxon>
        <taxon>Embryophyta</taxon>
        <taxon>Tracheophyta</taxon>
        <taxon>Spermatophyta</taxon>
        <taxon>Magnoliopsida</taxon>
        <taxon>eudicotyledons</taxon>
        <taxon>Gunneridae</taxon>
        <taxon>Pentapetalae</taxon>
        <taxon>asterids</taxon>
        <taxon>lamiids</taxon>
        <taxon>Solanales</taxon>
        <taxon>Solanaceae</taxon>
        <taxon>Nicotianoideae</taxon>
        <taxon>Nicotianeae</taxon>
        <taxon>Nicotiana</taxon>
    </lineage>
</organism>
<proteinExistence type="predicted"/>
<dbReference type="eggNOG" id="ENOG502QU95">
    <property type="taxonomic scope" value="Eukaryota"/>
</dbReference>
<keyword evidence="1" id="KW-1133">Transmembrane helix</keyword>
<reference evidence="2" key="1">
    <citation type="journal article" date="2013" name="Genome Biol.">
        <title>Reference genomes and transcriptomes of Nicotiana sylvestris and Nicotiana tomentosiformis.</title>
        <authorList>
            <person name="Sierro N."/>
            <person name="Battey J.N."/>
            <person name="Ouadi S."/>
            <person name="Bovet L."/>
            <person name="Goepfert S."/>
            <person name="Bakaher N."/>
            <person name="Peitsch M.C."/>
            <person name="Ivanov N.V."/>
        </authorList>
    </citation>
    <scope>NUCLEOTIDE SEQUENCE [LARGE SCALE GENOMIC DNA]</scope>
</reference>
<evidence type="ECO:0000313" key="2">
    <source>
        <dbReference type="Proteomes" id="UP000189701"/>
    </source>
</evidence>
<dbReference type="InterPro" id="IPR006927">
    <property type="entry name" value="DUF639"/>
</dbReference>
<dbReference type="GeneID" id="104227426"/>
<dbReference type="OrthoDB" id="2016709at2759"/>
<name>A0A1U7WH43_NICSY</name>
<sequence length="691" mass="77450">MAMVSKTRTMLEGLVKDGSFKWLTKNPSSLDEDLEEMGSSSTGKNWLPELSPVANVVIRKCSKILDISMSQLQENFDAEASDSIKHTQYARNFLEYCCFRALALSIQVNGYLGDKLFRRLTFDMMVAWEFPAASSQPFASMDEDVTAGSEAFSRIASAVPIIANVIVTDSIFGVLTSSTGGRLLFSVYDKYLTNLERAIKKFKTQSESSHLSALRAARGEKILELDGTVTTQPVLEHVGISAWPGRLTLTDHALYFEALRVVSYDKAKIYDLSDDLNQIVKPELTGPWGTRLFDKAVLYKSVSLSEPVIMEFPELKGHTRRDYWLAIIREVLHVHQFILMFQITGIERDEALLKAIFGILRVQALKDMSAKQPLCYEDLLMFNVCDQLPGGDLILETIANRSTVRESARTNSPKPKNRMYSISASALASNLGFVFGTSSHVPNETGIVVGEIAVGEMTPLEKAVKESRSNYKKVVQAQATVDGVKVDGLDTNLAVMKELLSPMMQLGNWILLLAYWEDPFKSMIFCSVFSYIIVRGWLCYGFALLLTFFAVFLVITRCFSQGKTVDELKVITPPPMNAMEQLLAVQTAISQAEEVIQDGNIVLLKFRALLLSIFPQASEKLVGALLVSALVLAFVPSRYIILMSFLELFTRYSPLRKASTERWSRRLREWWFSIPAAPVVLERAKEDKKKR</sequence>
<gene>
    <name evidence="3" type="primary">LOC104227426</name>
</gene>